<reference evidence="2" key="1">
    <citation type="submission" date="2015-01" db="EMBL/GenBank/DDBJ databases">
        <title>Comparative genome analysis of Bacillus coagulans HM-08, Clostridium butyricum HM-68, Bacillus subtilis HM-66 and Bacillus paralicheniformis BL-09.</title>
        <authorList>
            <person name="Zhang H."/>
        </authorList>
    </citation>
    <scope>NUCLEOTIDE SEQUENCE [LARGE SCALE GENOMIC DNA]</scope>
    <source>
        <strain evidence="2">HM-08</strain>
    </source>
</reference>
<accession>A0AAN0T5B1</accession>
<dbReference type="Proteomes" id="UP000032024">
    <property type="component" value="Chromosome"/>
</dbReference>
<evidence type="ECO:0000313" key="1">
    <source>
        <dbReference type="EMBL" id="AJO23072.1"/>
    </source>
</evidence>
<dbReference type="AlphaFoldDB" id="A0AAN0T5B1"/>
<protein>
    <submittedName>
        <fullName evidence="1">Uncharacterized protein</fullName>
    </submittedName>
</protein>
<proteinExistence type="predicted"/>
<gene>
    <name evidence="1" type="ORF">SB48_HM08orf03593</name>
</gene>
<sequence length="67" mass="7891">MICANCLKTVERAFLQLSEIPRTADDSAISRRLEWHKSLLCPISYVYNMEMLHIIKQYKGFPVFLEE</sequence>
<organism evidence="1 2">
    <name type="scientific">Heyndrickxia coagulans</name>
    <name type="common">Weizmannia coagulans</name>
    <dbReference type="NCBI Taxonomy" id="1398"/>
    <lineage>
        <taxon>Bacteria</taxon>
        <taxon>Bacillati</taxon>
        <taxon>Bacillota</taxon>
        <taxon>Bacilli</taxon>
        <taxon>Bacillales</taxon>
        <taxon>Bacillaceae</taxon>
        <taxon>Heyndrickxia</taxon>
    </lineage>
</organism>
<dbReference type="EMBL" id="CP010525">
    <property type="protein sequence ID" value="AJO23072.1"/>
    <property type="molecule type" value="Genomic_DNA"/>
</dbReference>
<evidence type="ECO:0000313" key="2">
    <source>
        <dbReference type="Proteomes" id="UP000032024"/>
    </source>
</evidence>
<keyword evidence="2" id="KW-1185">Reference proteome</keyword>
<name>A0AAN0T5B1_HEYCO</name>